<proteinExistence type="predicted"/>
<reference evidence="2 3" key="1">
    <citation type="submission" date="2020-07" db="EMBL/GenBank/DDBJ databases">
        <title>Bacterium isolated from marine sediment.</title>
        <authorList>
            <person name="Shang D."/>
        </authorList>
    </citation>
    <scope>NUCLEOTIDE SEQUENCE [LARGE SCALE GENOMIC DNA]</scope>
    <source>
        <strain evidence="2 3">F6074</strain>
    </source>
</reference>
<dbReference type="RefSeq" id="WP_182205483.1">
    <property type="nucleotide sequence ID" value="NZ_JACGLT010000007.1"/>
</dbReference>
<gene>
    <name evidence="2" type="ORF">H3Z82_10650</name>
</gene>
<sequence length="107" mass="12208">MTNIDQPVHKKPLFLSKNLNEKSFFSNVIFFSLKLISLAFLITFSSCDKSYDSMDDIVEVIIDPTLKVDTVLLYRADLGDTLSTTGKILNGMSFYTRREKVKYSHTS</sequence>
<dbReference type="AlphaFoldDB" id="A0A7W2M5P9"/>
<keyword evidence="1" id="KW-0472">Membrane</keyword>
<dbReference type="EMBL" id="JACGLT010000007">
    <property type="protein sequence ID" value="MBA6153185.1"/>
    <property type="molecule type" value="Genomic_DNA"/>
</dbReference>
<dbReference type="Proteomes" id="UP000541857">
    <property type="component" value="Unassembled WGS sequence"/>
</dbReference>
<feature type="transmembrane region" description="Helical" evidence="1">
    <location>
        <begin position="24"/>
        <end position="44"/>
    </location>
</feature>
<evidence type="ECO:0000313" key="2">
    <source>
        <dbReference type="EMBL" id="MBA6153185.1"/>
    </source>
</evidence>
<accession>A0A7W2M5P9</accession>
<evidence type="ECO:0000313" key="3">
    <source>
        <dbReference type="Proteomes" id="UP000541857"/>
    </source>
</evidence>
<keyword evidence="1" id="KW-1133">Transmembrane helix</keyword>
<keyword evidence="1" id="KW-0812">Transmembrane</keyword>
<name>A0A7W2M5P9_9FLAO</name>
<organism evidence="2 3">
    <name type="scientific">Gelidibacter maritimus</name>
    <dbReference type="NCBI Taxonomy" id="2761487"/>
    <lineage>
        <taxon>Bacteria</taxon>
        <taxon>Pseudomonadati</taxon>
        <taxon>Bacteroidota</taxon>
        <taxon>Flavobacteriia</taxon>
        <taxon>Flavobacteriales</taxon>
        <taxon>Flavobacteriaceae</taxon>
        <taxon>Gelidibacter</taxon>
    </lineage>
</organism>
<protein>
    <submittedName>
        <fullName evidence="2">Uncharacterized protein</fullName>
    </submittedName>
</protein>
<keyword evidence="3" id="KW-1185">Reference proteome</keyword>
<comment type="caution">
    <text evidence="2">The sequence shown here is derived from an EMBL/GenBank/DDBJ whole genome shotgun (WGS) entry which is preliminary data.</text>
</comment>
<evidence type="ECO:0000256" key="1">
    <source>
        <dbReference type="SAM" id="Phobius"/>
    </source>
</evidence>